<keyword evidence="3" id="KW-1185">Reference proteome</keyword>
<reference evidence="2 3" key="1">
    <citation type="submission" date="2018-06" db="EMBL/GenBank/DDBJ databases">
        <title>Genomic Encyclopedia of Type Strains, Phase III (KMG-III): the genomes of soil and plant-associated and newly described type strains.</title>
        <authorList>
            <person name="Whitman W."/>
        </authorList>
    </citation>
    <scope>NUCLEOTIDE SEQUENCE [LARGE SCALE GENOMIC DNA]</scope>
    <source>
        <strain evidence="2 3">CECT 5889</strain>
    </source>
</reference>
<name>A0A2V4VUJ2_9GAMM</name>
<dbReference type="OrthoDB" id="5993839at2"/>
<dbReference type="EMBL" id="QJSU01000005">
    <property type="protein sequence ID" value="PYE39004.1"/>
    <property type="molecule type" value="Genomic_DNA"/>
</dbReference>
<organism evidence="2 3">
    <name type="scientific">Psychrobacter fozii</name>
    <dbReference type="NCBI Taxonomy" id="198480"/>
    <lineage>
        <taxon>Bacteria</taxon>
        <taxon>Pseudomonadati</taxon>
        <taxon>Pseudomonadota</taxon>
        <taxon>Gammaproteobacteria</taxon>
        <taxon>Moraxellales</taxon>
        <taxon>Moraxellaceae</taxon>
        <taxon>Psychrobacter</taxon>
    </lineage>
</organism>
<feature type="chain" id="PRO_5016058617" description="VCBS repeat protein" evidence="1">
    <location>
        <begin position="33"/>
        <end position="353"/>
    </location>
</feature>
<dbReference type="NCBIfam" id="NF047539">
    <property type="entry name" value="XAC2610_fam"/>
    <property type="match status" value="1"/>
</dbReference>
<evidence type="ECO:0000313" key="2">
    <source>
        <dbReference type="EMBL" id="PYE39004.1"/>
    </source>
</evidence>
<comment type="caution">
    <text evidence="2">The sequence shown here is derived from an EMBL/GenBank/DDBJ whole genome shotgun (WGS) entry which is preliminary data.</text>
</comment>
<proteinExistence type="predicted"/>
<keyword evidence="1" id="KW-0732">Signal</keyword>
<protein>
    <recommendedName>
        <fullName evidence="4">VCBS repeat protein</fullName>
    </recommendedName>
</protein>
<dbReference type="AlphaFoldDB" id="A0A2V4VUJ2"/>
<evidence type="ECO:0000256" key="1">
    <source>
        <dbReference type="SAM" id="SignalP"/>
    </source>
</evidence>
<evidence type="ECO:0000313" key="3">
    <source>
        <dbReference type="Proteomes" id="UP000247746"/>
    </source>
</evidence>
<dbReference type="RefSeq" id="WP_110923243.1">
    <property type="nucleotide sequence ID" value="NZ_QJSU01000005.1"/>
</dbReference>
<gene>
    <name evidence="2" type="ORF">DFP82_105158</name>
</gene>
<feature type="signal peptide" evidence="1">
    <location>
        <begin position="1"/>
        <end position="32"/>
    </location>
</feature>
<dbReference type="InterPro" id="IPR058087">
    <property type="entry name" value="XAC2610_dom"/>
</dbReference>
<evidence type="ECO:0008006" key="4">
    <source>
        <dbReference type="Google" id="ProtNLM"/>
    </source>
</evidence>
<dbReference type="Proteomes" id="UP000247746">
    <property type="component" value="Unassembled WGS sequence"/>
</dbReference>
<sequence>MNIAFILNMRLKPIALLSGLLVSPLLSYSALAQTYQIQGFSDDYYAVIDQLGEYGYEANSIIKIIDEKTHKTLISQPASIDIEYELSNSEEHELGEKVSANIVSIPYGEHSVLIYDDFNFDGQKDLAIKDGRNGCYGGPSYQVYLKDGETFVHSEGFTDLAQGYCGFFGFNKTTKTLDTMSKSGAGWHQYSEHKVIDNKPVAVHVLVEEYNSKGLISITERTRVNGKMVEDSYEMLPEYDNENDDGTLPFIYKLDLDNGKKMVLNKTYDKEGEQMYYAFADKNDRIELYYDGPFVYDTAKKTLSFLNKPVVYQINKQGITVRQSNKSVLLKSVPQSEQGSLEKLGHFDNVSVR</sequence>
<accession>A0A2V4VUJ2</accession>